<feature type="domain" description="YtkA-like" evidence="1">
    <location>
        <begin position="41"/>
        <end position="115"/>
    </location>
</feature>
<dbReference type="InterPro" id="IPR032693">
    <property type="entry name" value="YtkA-like_dom"/>
</dbReference>
<dbReference type="Pfam" id="PF13115">
    <property type="entry name" value="YtkA"/>
    <property type="match status" value="1"/>
</dbReference>
<keyword evidence="3" id="KW-1185">Reference proteome</keyword>
<comment type="caution">
    <text evidence="2">The sequence shown here is derived from an EMBL/GenBank/DDBJ whole genome shotgun (WGS) entry which is preliminary data.</text>
</comment>
<accession>A0ABP4V3U6</accession>
<gene>
    <name evidence="2" type="ORF">GCM10009745_75160</name>
</gene>
<evidence type="ECO:0000259" key="1">
    <source>
        <dbReference type="Pfam" id="PF13115"/>
    </source>
</evidence>
<reference evidence="3" key="1">
    <citation type="journal article" date="2019" name="Int. J. Syst. Evol. Microbiol.">
        <title>The Global Catalogue of Microorganisms (GCM) 10K type strain sequencing project: providing services to taxonomists for standard genome sequencing and annotation.</title>
        <authorList>
            <consortium name="The Broad Institute Genomics Platform"/>
            <consortium name="The Broad Institute Genome Sequencing Center for Infectious Disease"/>
            <person name="Wu L."/>
            <person name="Ma J."/>
        </authorList>
    </citation>
    <scope>NUCLEOTIDE SEQUENCE [LARGE SCALE GENOMIC DNA]</scope>
    <source>
        <strain evidence="3">JCM 14307</strain>
    </source>
</reference>
<dbReference type="Proteomes" id="UP001500280">
    <property type="component" value="Unassembled WGS sequence"/>
</dbReference>
<evidence type="ECO:0000313" key="3">
    <source>
        <dbReference type="Proteomes" id="UP001500280"/>
    </source>
</evidence>
<name>A0ABP4V3U6_9ACTN</name>
<evidence type="ECO:0000313" key="2">
    <source>
        <dbReference type="EMBL" id="GAA1715729.1"/>
    </source>
</evidence>
<sequence>MTRLARPLALLISAVVICAGAAYLLWPTNDASATLTGSSDQHTVELRLSELTTGPVDVDLVVTPEDEALEAVTLEPGMPSMGHATAALTAQRGKDGHYRGRGELFAMPGTWDLTVRLGTDTITIAVSVKH</sequence>
<proteinExistence type="predicted"/>
<organism evidence="2 3">
    <name type="scientific">Kribbella yunnanensis</name>
    <dbReference type="NCBI Taxonomy" id="190194"/>
    <lineage>
        <taxon>Bacteria</taxon>
        <taxon>Bacillati</taxon>
        <taxon>Actinomycetota</taxon>
        <taxon>Actinomycetes</taxon>
        <taxon>Propionibacteriales</taxon>
        <taxon>Kribbellaceae</taxon>
        <taxon>Kribbella</taxon>
    </lineage>
</organism>
<dbReference type="EMBL" id="BAAANF010000026">
    <property type="protein sequence ID" value="GAA1715729.1"/>
    <property type="molecule type" value="Genomic_DNA"/>
</dbReference>
<dbReference type="RefSeq" id="WP_344163481.1">
    <property type="nucleotide sequence ID" value="NZ_BAAANF010000026.1"/>
</dbReference>
<protein>
    <recommendedName>
        <fullName evidence="1">YtkA-like domain-containing protein</fullName>
    </recommendedName>
</protein>